<evidence type="ECO:0008006" key="3">
    <source>
        <dbReference type="Google" id="ProtNLM"/>
    </source>
</evidence>
<accession>A0A8J3FYU1</accession>
<reference evidence="1" key="2">
    <citation type="submission" date="2020-09" db="EMBL/GenBank/DDBJ databases">
        <authorList>
            <person name="Sun Q."/>
            <person name="Zhou Y."/>
        </authorList>
    </citation>
    <scope>NUCLEOTIDE SEQUENCE</scope>
    <source>
        <strain evidence="1">CGMCC 4.5737</strain>
    </source>
</reference>
<organism evidence="1 2">
    <name type="scientific">Longimycelium tulufanense</name>
    <dbReference type="NCBI Taxonomy" id="907463"/>
    <lineage>
        <taxon>Bacteria</taxon>
        <taxon>Bacillati</taxon>
        <taxon>Actinomycetota</taxon>
        <taxon>Actinomycetes</taxon>
        <taxon>Pseudonocardiales</taxon>
        <taxon>Pseudonocardiaceae</taxon>
        <taxon>Longimycelium</taxon>
    </lineage>
</organism>
<evidence type="ECO:0000313" key="1">
    <source>
        <dbReference type="EMBL" id="GGM84698.1"/>
    </source>
</evidence>
<gene>
    <name evidence="1" type="ORF">GCM10012275_64280</name>
</gene>
<comment type="caution">
    <text evidence="1">The sequence shown here is derived from an EMBL/GenBank/DDBJ whole genome shotgun (WGS) entry which is preliminary data.</text>
</comment>
<name>A0A8J3FYU1_9PSEU</name>
<dbReference type="EMBL" id="BMMK01000079">
    <property type="protein sequence ID" value="GGM84698.1"/>
    <property type="molecule type" value="Genomic_DNA"/>
</dbReference>
<proteinExistence type="predicted"/>
<evidence type="ECO:0000313" key="2">
    <source>
        <dbReference type="Proteomes" id="UP000637578"/>
    </source>
</evidence>
<protein>
    <recommendedName>
        <fullName evidence="3">Antitoxin</fullName>
    </recommendedName>
</protein>
<dbReference type="Proteomes" id="UP000637578">
    <property type="component" value="Unassembled WGS sequence"/>
</dbReference>
<reference evidence="1" key="1">
    <citation type="journal article" date="2014" name="Int. J. Syst. Evol. Microbiol.">
        <title>Complete genome sequence of Corynebacterium casei LMG S-19264T (=DSM 44701T), isolated from a smear-ripened cheese.</title>
        <authorList>
            <consortium name="US DOE Joint Genome Institute (JGI-PGF)"/>
            <person name="Walter F."/>
            <person name="Albersmeier A."/>
            <person name="Kalinowski J."/>
            <person name="Ruckert C."/>
        </authorList>
    </citation>
    <scope>NUCLEOTIDE SEQUENCE</scope>
    <source>
        <strain evidence="1">CGMCC 4.5737</strain>
    </source>
</reference>
<sequence>MRDFRDRLAAHLERLPDLPDQSLIVTRDGQAAAVVSTPERYRQGEHARTQLRDVLRYLEGALTIPGRVDPTVRTALLEALKAAGLPSIADLIAAAERGQLAVPGTPPREEGEG</sequence>
<keyword evidence="2" id="KW-1185">Reference proteome</keyword>
<dbReference type="AlphaFoldDB" id="A0A8J3FYU1"/>